<feature type="coiled-coil region" evidence="2">
    <location>
        <begin position="171"/>
        <end position="208"/>
    </location>
</feature>
<feature type="compositionally biased region" description="Polar residues" evidence="3">
    <location>
        <begin position="433"/>
        <end position="448"/>
    </location>
</feature>
<dbReference type="AlphaFoldDB" id="A0A368H0X3"/>
<feature type="domain" description="CCHC-type" evidence="4">
    <location>
        <begin position="457"/>
        <end position="472"/>
    </location>
</feature>
<evidence type="ECO:0000256" key="3">
    <source>
        <dbReference type="SAM" id="MobiDB-lite"/>
    </source>
</evidence>
<evidence type="ECO:0000256" key="2">
    <source>
        <dbReference type="SAM" id="Coils"/>
    </source>
</evidence>
<evidence type="ECO:0000259" key="4">
    <source>
        <dbReference type="PROSITE" id="PS50158"/>
    </source>
</evidence>
<keyword evidence="2" id="KW-0175">Coiled coil</keyword>
<accession>A0A368H0X3</accession>
<keyword evidence="1" id="KW-0863">Zinc-finger</keyword>
<feature type="region of interest" description="Disordered" evidence="3">
    <location>
        <begin position="380"/>
        <end position="448"/>
    </location>
</feature>
<comment type="caution">
    <text evidence="5">The sequence shown here is derived from an EMBL/GenBank/DDBJ whole genome shotgun (WGS) entry which is preliminary data.</text>
</comment>
<evidence type="ECO:0000256" key="1">
    <source>
        <dbReference type="PROSITE-ProRule" id="PRU00047"/>
    </source>
</evidence>
<organism evidence="5 6">
    <name type="scientific">Ancylostoma caninum</name>
    <name type="common">Dog hookworm</name>
    <dbReference type="NCBI Taxonomy" id="29170"/>
    <lineage>
        <taxon>Eukaryota</taxon>
        <taxon>Metazoa</taxon>
        <taxon>Ecdysozoa</taxon>
        <taxon>Nematoda</taxon>
        <taxon>Chromadorea</taxon>
        <taxon>Rhabditida</taxon>
        <taxon>Rhabditina</taxon>
        <taxon>Rhabditomorpha</taxon>
        <taxon>Strongyloidea</taxon>
        <taxon>Ancylostomatidae</taxon>
        <taxon>Ancylostomatinae</taxon>
        <taxon>Ancylostoma</taxon>
    </lineage>
</organism>
<dbReference type="EMBL" id="JOJR01000024">
    <property type="protein sequence ID" value="RCN50282.1"/>
    <property type="molecule type" value="Genomic_DNA"/>
</dbReference>
<gene>
    <name evidence="5" type="ORF">ANCCAN_03504</name>
</gene>
<dbReference type="Pfam" id="PF00098">
    <property type="entry name" value="zf-CCHC"/>
    <property type="match status" value="1"/>
</dbReference>
<dbReference type="SMART" id="SM00343">
    <property type="entry name" value="ZnF_C2HC"/>
    <property type="match status" value="1"/>
</dbReference>
<dbReference type="GO" id="GO:0005737">
    <property type="term" value="C:cytoplasm"/>
    <property type="evidence" value="ECO:0007669"/>
    <property type="project" value="UniProtKB-ARBA"/>
</dbReference>
<sequence length="536" mass="60576">MSEEFNEELLLQSPEKDATSEVPMEENEDIHGIATEQKVRVLRKKSKDVVKVTNKSITAMVVECDKVLSRSFRTTDPIRNEVMESVERQAKVAKETTKISLEQFTRDWEEMVQNIPIGERGDIENGVIEILKVANLTQTHQLGTCLDERIADREYIQVLGDIVGCPSSNSVEQIRLLVEKLNEKERNIERLTQQIEQQNVQIQELTSRIGHFDFGGLESYDPHVLLAIARKKLQLDKGSAHVFVGHRKRALVTFETLPKDVREGSFEEVVAAMQECLQEDGNSARIKALHQLRNLSLRNDQSVGEFCVVLEKIAHRAFPDTPAEAVSLQKAEILFRQLANWNGSYSLSEAIETSKSGEAYENVKKAALRLEMNRKAVVEMSEGSIRKTTPNSQSSKAGNNRFQRFNNINSDSGRFATHVHPRVTSEATRHNGRNSSGRDATQSKSRNTVVDRSEVECYSCGKRGHMAKDCRSKTSRRRDEDTRPRVNNEHQAGSFSALVDNLVASVSMSKEYVETQGHRATGYWLRDVDCSVRCFP</sequence>
<feature type="region of interest" description="Disordered" evidence="3">
    <location>
        <begin position="465"/>
        <end position="490"/>
    </location>
</feature>
<feature type="compositionally biased region" description="Basic and acidic residues" evidence="3">
    <location>
        <begin position="466"/>
        <end position="488"/>
    </location>
</feature>
<proteinExistence type="predicted"/>
<feature type="region of interest" description="Disordered" evidence="3">
    <location>
        <begin position="1"/>
        <end position="31"/>
    </location>
</feature>
<protein>
    <submittedName>
        <fullName evidence="5">Zinc knuckle</fullName>
    </submittedName>
</protein>
<dbReference type="InterPro" id="IPR001878">
    <property type="entry name" value="Znf_CCHC"/>
</dbReference>
<keyword evidence="1" id="KW-0862">Zinc</keyword>
<keyword evidence="1" id="KW-0479">Metal-binding</keyword>
<dbReference type="STRING" id="29170.A0A368H0X3"/>
<feature type="compositionally biased region" description="Polar residues" evidence="3">
    <location>
        <begin position="386"/>
        <end position="412"/>
    </location>
</feature>
<dbReference type="Gene3D" id="4.10.60.10">
    <property type="entry name" value="Zinc finger, CCHC-type"/>
    <property type="match status" value="1"/>
</dbReference>
<dbReference type="GO" id="GO:0019899">
    <property type="term" value="F:enzyme binding"/>
    <property type="evidence" value="ECO:0007669"/>
    <property type="project" value="UniProtKB-ARBA"/>
</dbReference>
<dbReference type="PROSITE" id="PS50158">
    <property type="entry name" value="ZF_CCHC"/>
    <property type="match status" value="1"/>
</dbReference>
<name>A0A368H0X3_ANCCA</name>
<dbReference type="GO" id="GO:0008270">
    <property type="term" value="F:zinc ion binding"/>
    <property type="evidence" value="ECO:0007669"/>
    <property type="project" value="UniProtKB-KW"/>
</dbReference>
<keyword evidence="6" id="KW-1185">Reference proteome</keyword>
<dbReference type="SUPFAM" id="SSF57756">
    <property type="entry name" value="Retrovirus zinc finger-like domains"/>
    <property type="match status" value="1"/>
</dbReference>
<dbReference type="OrthoDB" id="5864923at2759"/>
<dbReference type="Proteomes" id="UP000252519">
    <property type="component" value="Unassembled WGS sequence"/>
</dbReference>
<evidence type="ECO:0000313" key="5">
    <source>
        <dbReference type="EMBL" id="RCN50282.1"/>
    </source>
</evidence>
<dbReference type="InterPro" id="IPR036875">
    <property type="entry name" value="Znf_CCHC_sf"/>
</dbReference>
<reference evidence="5 6" key="1">
    <citation type="submission" date="2014-10" db="EMBL/GenBank/DDBJ databases">
        <title>Draft genome of the hookworm Ancylostoma caninum.</title>
        <authorList>
            <person name="Mitreva M."/>
        </authorList>
    </citation>
    <scope>NUCLEOTIDE SEQUENCE [LARGE SCALE GENOMIC DNA]</scope>
    <source>
        <strain evidence="5 6">Baltimore</strain>
    </source>
</reference>
<dbReference type="GO" id="GO:0003676">
    <property type="term" value="F:nucleic acid binding"/>
    <property type="evidence" value="ECO:0007669"/>
    <property type="project" value="InterPro"/>
</dbReference>
<evidence type="ECO:0000313" key="6">
    <source>
        <dbReference type="Proteomes" id="UP000252519"/>
    </source>
</evidence>